<reference evidence="3" key="1">
    <citation type="journal article" date="2014" name="Genome Announc.">
        <title>Genome sequence and annotation of Acremonium chrysogenum, producer of the beta-lactam antibiotic cephalosporin C.</title>
        <authorList>
            <person name="Terfehr D."/>
            <person name="Dahlmann T.A."/>
            <person name="Specht T."/>
            <person name="Zadra I."/>
            <person name="Kuernsteiner H."/>
            <person name="Kueck U."/>
        </authorList>
    </citation>
    <scope>NUCLEOTIDE SEQUENCE [LARGE SCALE GENOMIC DNA]</scope>
    <source>
        <strain evidence="3">ATCC 11550 / CBS 779.69 / DSM 880 / IAM 14645 / JCM 23072 / IMI 49137</strain>
    </source>
</reference>
<evidence type="ECO:0000313" key="2">
    <source>
        <dbReference type="EMBL" id="KFH48463.1"/>
    </source>
</evidence>
<dbReference type="Proteomes" id="UP000029964">
    <property type="component" value="Unassembled WGS sequence"/>
</dbReference>
<proteinExistence type="predicted"/>
<accession>A0A086TGI1</accession>
<keyword evidence="3" id="KW-1185">Reference proteome</keyword>
<dbReference type="EMBL" id="JPKY01000003">
    <property type="protein sequence ID" value="KFH48463.1"/>
    <property type="molecule type" value="Genomic_DNA"/>
</dbReference>
<name>A0A086TGI1_HAPC1</name>
<dbReference type="HOGENOM" id="CLU_2653921_0_0_1"/>
<dbReference type="AlphaFoldDB" id="A0A086TGI1"/>
<feature type="region of interest" description="Disordered" evidence="1">
    <location>
        <begin position="30"/>
        <end position="49"/>
    </location>
</feature>
<protein>
    <submittedName>
        <fullName evidence="2">Uncharacterized protein</fullName>
    </submittedName>
</protein>
<organism evidence="2 3">
    <name type="scientific">Hapsidospora chrysogenum (strain ATCC 11550 / CBS 779.69 / DSM 880 / IAM 14645 / JCM 23072 / IMI 49137)</name>
    <name type="common">Acremonium chrysogenum</name>
    <dbReference type="NCBI Taxonomy" id="857340"/>
    <lineage>
        <taxon>Eukaryota</taxon>
        <taxon>Fungi</taxon>
        <taxon>Dikarya</taxon>
        <taxon>Ascomycota</taxon>
        <taxon>Pezizomycotina</taxon>
        <taxon>Sordariomycetes</taxon>
        <taxon>Hypocreomycetidae</taxon>
        <taxon>Hypocreales</taxon>
        <taxon>Bionectriaceae</taxon>
        <taxon>Hapsidospora</taxon>
    </lineage>
</organism>
<evidence type="ECO:0000256" key="1">
    <source>
        <dbReference type="SAM" id="MobiDB-lite"/>
    </source>
</evidence>
<gene>
    <name evidence="2" type="ORF">ACRE_005740</name>
</gene>
<comment type="caution">
    <text evidence="2">The sequence shown here is derived from an EMBL/GenBank/DDBJ whole genome shotgun (WGS) entry which is preliminary data.</text>
</comment>
<sequence>MFIRKRLNYDDRIQAPEAICRNGCIFQQARPSHQQEQQQQQQQQPVHSTTRVNDVNCFLHIGGPAAGPGFDLTSTF</sequence>
<evidence type="ECO:0000313" key="3">
    <source>
        <dbReference type="Proteomes" id="UP000029964"/>
    </source>
</evidence>
<feature type="compositionally biased region" description="Low complexity" evidence="1">
    <location>
        <begin position="34"/>
        <end position="44"/>
    </location>
</feature>